<dbReference type="InterPro" id="IPR023538">
    <property type="entry name" value="RNP1"/>
</dbReference>
<dbReference type="Proteomes" id="UP000030787">
    <property type="component" value="Chromosome"/>
</dbReference>
<keyword evidence="2 6" id="KW-0819">tRNA processing</keyword>
<dbReference type="SMART" id="SM00538">
    <property type="entry name" value="POP4"/>
    <property type="match status" value="1"/>
</dbReference>
<protein>
    <recommendedName>
        <fullName evidence="6">Ribonuclease P protein component 1</fullName>
        <shortName evidence="6">RNase P component 1</shortName>
        <ecNumber evidence="6">3.1.26.5</ecNumber>
    </recommendedName>
    <alternativeName>
        <fullName evidence="6">Rpp29</fullName>
    </alternativeName>
</protein>
<sequence>MRSEFIGLDVAVLSAPYSGISGKVVDETKNTFIISSSGTERTVPKAGNEFRFINEGKHTDIKGIEIQHRPEDRIKKVR</sequence>
<dbReference type="EMBL" id="CP010070">
    <property type="protein sequence ID" value="AIZ56828.1"/>
    <property type="molecule type" value="Genomic_DNA"/>
</dbReference>
<keyword evidence="1 6" id="KW-0963">Cytoplasm</keyword>
<dbReference type="KEGG" id="mear:Mpt1_c09530"/>
<comment type="subunit">
    <text evidence="6">Consists of a catalytic RNA component and at least 4-5 protein subunits.</text>
</comment>
<evidence type="ECO:0000256" key="3">
    <source>
        <dbReference type="ARBA" id="ARBA00022722"/>
    </source>
</evidence>
<dbReference type="GO" id="GO:0003723">
    <property type="term" value="F:RNA binding"/>
    <property type="evidence" value="ECO:0007669"/>
    <property type="project" value="InterPro"/>
</dbReference>
<proteinExistence type="inferred from homology"/>
<evidence type="ECO:0000256" key="1">
    <source>
        <dbReference type="ARBA" id="ARBA00022490"/>
    </source>
</evidence>
<evidence type="ECO:0000256" key="5">
    <source>
        <dbReference type="ARBA" id="ARBA00022801"/>
    </source>
</evidence>
<dbReference type="AlphaFoldDB" id="A0A0A7LCU1"/>
<keyword evidence="8" id="KW-1185">Reference proteome</keyword>
<dbReference type="GO" id="GO:0005737">
    <property type="term" value="C:cytoplasm"/>
    <property type="evidence" value="ECO:0007669"/>
    <property type="project" value="UniProtKB-SubCell"/>
</dbReference>
<evidence type="ECO:0000256" key="4">
    <source>
        <dbReference type="ARBA" id="ARBA00022759"/>
    </source>
</evidence>
<dbReference type="HAMAP" id="MF_00754">
    <property type="entry name" value="RNase_P_1"/>
    <property type="match status" value="1"/>
</dbReference>
<gene>
    <name evidence="6 7" type="primary">rnp1</name>
    <name evidence="7" type="ORF">Mpt1_c09530</name>
</gene>
<keyword evidence="3 6" id="KW-0540">Nuclease</keyword>
<evidence type="ECO:0000313" key="7">
    <source>
        <dbReference type="EMBL" id="AIZ56828.1"/>
    </source>
</evidence>
<dbReference type="GO" id="GO:0004526">
    <property type="term" value="F:ribonuclease P activity"/>
    <property type="evidence" value="ECO:0007669"/>
    <property type="project" value="UniProtKB-UniRule"/>
</dbReference>
<comment type="catalytic activity">
    <reaction evidence="6">
        <text>Endonucleolytic cleavage of RNA, removing 5'-extranucleotides from tRNA precursor.</text>
        <dbReference type="EC" id="3.1.26.5"/>
    </reaction>
</comment>
<dbReference type="GO" id="GO:0001682">
    <property type="term" value="P:tRNA 5'-leader removal"/>
    <property type="evidence" value="ECO:0007669"/>
    <property type="project" value="UniProtKB-UniRule"/>
</dbReference>
<dbReference type="Pfam" id="PF01868">
    <property type="entry name" value="RNase_P-MRP_p29"/>
    <property type="match status" value="1"/>
</dbReference>
<evidence type="ECO:0000256" key="6">
    <source>
        <dbReference type="HAMAP-Rule" id="MF_00754"/>
    </source>
</evidence>
<dbReference type="EC" id="3.1.26.5" evidence="6"/>
<dbReference type="InterPro" id="IPR023534">
    <property type="entry name" value="Rof/RNase_P-like"/>
</dbReference>
<evidence type="ECO:0000313" key="8">
    <source>
        <dbReference type="Proteomes" id="UP000030787"/>
    </source>
</evidence>
<comment type="subcellular location">
    <subcellularLocation>
        <location evidence="6">Cytoplasm</location>
    </subcellularLocation>
</comment>
<accession>A0A0A7LCU1</accession>
<dbReference type="HOGENOM" id="CLU_107020_2_0_2"/>
<keyword evidence="4 6" id="KW-0255">Endonuclease</keyword>
<dbReference type="GO" id="GO:0030677">
    <property type="term" value="C:ribonuclease P complex"/>
    <property type="evidence" value="ECO:0007669"/>
    <property type="project" value="UniProtKB-UniRule"/>
</dbReference>
<dbReference type="SUPFAM" id="SSF101744">
    <property type="entry name" value="Rof/RNase P subunit-like"/>
    <property type="match status" value="1"/>
</dbReference>
<comment type="similarity">
    <text evidence="6">Belongs to the eukaryotic/archaeal RNase P protein component 1 family.</text>
</comment>
<keyword evidence="5 6" id="KW-0378">Hydrolase</keyword>
<evidence type="ECO:0000256" key="2">
    <source>
        <dbReference type="ARBA" id="ARBA00022694"/>
    </source>
</evidence>
<dbReference type="STRING" id="1577791.Mpt1_c09530"/>
<dbReference type="Gene3D" id="2.30.30.210">
    <property type="entry name" value="Ribonuclease P/MRP, subunit p29"/>
    <property type="match status" value="1"/>
</dbReference>
<reference evidence="7 8" key="1">
    <citation type="journal article" date="2014" name="Appl. Environ. Microbiol.">
        <title>Comparative Genome Analysis of 'Candidatus Methanoplasma termitum' Indicates a New Mode of Energy Metabolism in the Seventh Order of Methanogens.</title>
        <authorList>
            <person name="Lang K."/>
            <person name="Schuldes J."/>
            <person name="Klingl A."/>
            <person name="Poehlein A."/>
            <person name="Daniel R."/>
            <person name="Brune A."/>
        </authorList>
    </citation>
    <scope>NUCLEOTIDE SEQUENCE [LARGE SCALE GENOMIC DNA]</scope>
    <source>
        <strain evidence="8">Mpt1</strain>
    </source>
</reference>
<name>A0A0A7LCU1_9ARCH</name>
<dbReference type="InterPro" id="IPR002730">
    <property type="entry name" value="Rpp29/RNP1"/>
</dbReference>
<comment type="function">
    <text evidence="6">Part of ribonuclease P, a protein complex that generates mature tRNA molecules by cleaving their 5'-ends.</text>
</comment>
<organism evidence="7 8">
    <name type="scientific">Candidatus Methanoplasma termitum</name>
    <dbReference type="NCBI Taxonomy" id="1577791"/>
    <lineage>
        <taxon>Archaea</taxon>
        <taxon>Methanobacteriati</taxon>
        <taxon>Thermoplasmatota</taxon>
        <taxon>Thermoplasmata</taxon>
        <taxon>Methanomassiliicoccales</taxon>
        <taxon>Methanomassiliicoccaceae</taxon>
        <taxon>Candidatus Methanoplasma</taxon>
    </lineage>
</organism>
<dbReference type="InterPro" id="IPR036980">
    <property type="entry name" value="RNase_P/MRP_Rpp29_sf"/>
</dbReference>